<feature type="signal peptide" evidence="1">
    <location>
        <begin position="1"/>
        <end position="23"/>
    </location>
</feature>
<reference evidence="2 3" key="1">
    <citation type="submission" date="2019-04" db="EMBL/GenBank/DDBJ databases">
        <title>Rhizobium terrae sp. nov., isolated from a paddy soil.</title>
        <authorList>
            <person name="Lin S.-Y."/>
            <person name="Hameed A."/>
            <person name="Huang H.-I."/>
            <person name="Young C.-C."/>
        </authorList>
    </citation>
    <scope>NUCLEOTIDE SEQUENCE [LARGE SCALE GENOMIC DNA]</scope>
    <source>
        <strain evidence="2 3">CC-HIH110</strain>
    </source>
</reference>
<gene>
    <name evidence="2" type="ORF">E6C51_02840</name>
</gene>
<dbReference type="RefSeq" id="WP_190234948.1">
    <property type="nucleotide sequence ID" value="NZ_SSOA01000001.1"/>
</dbReference>
<dbReference type="Proteomes" id="UP000310754">
    <property type="component" value="Unassembled WGS sequence"/>
</dbReference>
<evidence type="ECO:0000313" key="3">
    <source>
        <dbReference type="Proteomes" id="UP000310754"/>
    </source>
</evidence>
<dbReference type="EMBL" id="SSOA01000001">
    <property type="protein sequence ID" value="THF54051.1"/>
    <property type="molecule type" value="Genomic_DNA"/>
</dbReference>
<organism evidence="2 3">
    <name type="scientific">Allorhizobium terrae</name>
    <dbReference type="NCBI Taxonomy" id="1848972"/>
    <lineage>
        <taxon>Bacteria</taxon>
        <taxon>Pseudomonadati</taxon>
        <taxon>Pseudomonadota</taxon>
        <taxon>Alphaproteobacteria</taxon>
        <taxon>Hyphomicrobiales</taxon>
        <taxon>Rhizobiaceae</taxon>
        <taxon>Rhizobium/Agrobacterium group</taxon>
        <taxon>Allorhizobium</taxon>
    </lineage>
</organism>
<keyword evidence="3" id="KW-1185">Reference proteome</keyword>
<accession>A0A4S4A657</accession>
<feature type="chain" id="PRO_5020853897" evidence="1">
    <location>
        <begin position="24"/>
        <end position="129"/>
    </location>
</feature>
<proteinExistence type="predicted"/>
<sequence length="129" mass="14286">MKSHSILLFATIALALSTGSAKSDEVIDGYSAYIAQDDLYNSKGERLTQPWQVIRQDRANYHKFGIRQVGDENDSYFASEANRATAEAMLAQGEISRADGKRIMRGDTTIHVMIYGRGTVGRSLRVIAE</sequence>
<keyword evidence="1" id="KW-0732">Signal</keyword>
<name>A0A4S4A657_9HYPH</name>
<comment type="caution">
    <text evidence="2">The sequence shown here is derived from an EMBL/GenBank/DDBJ whole genome shotgun (WGS) entry which is preliminary data.</text>
</comment>
<evidence type="ECO:0000313" key="2">
    <source>
        <dbReference type="EMBL" id="THF54051.1"/>
    </source>
</evidence>
<protein>
    <submittedName>
        <fullName evidence="2">Uncharacterized protein</fullName>
    </submittedName>
</protein>
<evidence type="ECO:0000256" key="1">
    <source>
        <dbReference type="SAM" id="SignalP"/>
    </source>
</evidence>
<dbReference type="AlphaFoldDB" id="A0A4S4A657"/>